<protein>
    <submittedName>
        <fullName evidence="9">EamA family transporter</fullName>
    </submittedName>
</protein>
<dbReference type="EMBL" id="AP025739">
    <property type="protein sequence ID" value="BDI30519.1"/>
    <property type="molecule type" value="Genomic_DNA"/>
</dbReference>
<feature type="compositionally biased region" description="Pro residues" evidence="7">
    <location>
        <begin position="13"/>
        <end position="24"/>
    </location>
</feature>
<evidence type="ECO:0000256" key="5">
    <source>
        <dbReference type="ARBA" id="ARBA00022989"/>
    </source>
</evidence>
<feature type="transmembrane region" description="Helical" evidence="8">
    <location>
        <begin position="96"/>
        <end position="115"/>
    </location>
</feature>
<dbReference type="OrthoDB" id="9805239at2"/>
<evidence type="ECO:0000256" key="3">
    <source>
        <dbReference type="ARBA" id="ARBA00022475"/>
    </source>
</evidence>
<dbReference type="Proteomes" id="UP000287394">
    <property type="component" value="Chromosome"/>
</dbReference>
<feature type="transmembrane region" description="Helical" evidence="8">
    <location>
        <begin position="32"/>
        <end position="55"/>
    </location>
</feature>
<evidence type="ECO:0000256" key="8">
    <source>
        <dbReference type="SAM" id="Phobius"/>
    </source>
</evidence>
<dbReference type="FunCoup" id="A0A402CVT0">
    <property type="interactions" value="477"/>
</dbReference>
<dbReference type="InterPro" id="IPR050638">
    <property type="entry name" value="AA-Vitamin_Transporters"/>
</dbReference>
<evidence type="ECO:0000313" key="9">
    <source>
        <dbReference type="EMBL" id="BDI30519.1"/>
    </source>
</evidence>
<dbReference type="SUPFAM" id="SSF103481">
    <property type="entry name" value="Multidrug resistance efflux transporter EmrE"/>
    <property type="match status" value="2"/>
</dbReference>
<feature type="transmembrane region" description="Helical" evidence="8">
    <location>
        <begin position="61"/>
        <end position="84"/>
    </location>
</feature>
<dbReference type="GO" id="GO:0005886">
    <property type="term" value="C:plasma membrane"/>
    <property type="evidence" value="ECO:0007669"/>
    <property type="project" value="UniProtKB-SubCell"/>
</dbReference>
<feature type="transmembrane region" description="Helical" evidence="8">
    <location>
        <begin position="180"/>
        <end position="198"/>
    </location>
</feature>
<evidence type="ECO:0000256" key="2">
    <source>
        <dbReference type="ARBA" id="ARBA00007362"/>
    </source>
</evidence>
<keyword evidence="5 8" id="KW-1133">Transmembrane helix</keyword>
<feature type="region of interest" description="Disordered" evidence="7">
    <location>
        <begin position="1"/>
        <end position="24"/>
    </location>
</feature>
<dbReference type="AlphaFoldDB" id="A0A402CVT0"/>
<sequence>MPRNAARRDPSDPPDPAEPAPIPAAPHRITPAIALALIAINMIWGASSLAGKLALHSFPPMMLAFARFALSAGLMYGVAGACKVDLRVARQDWSRFWAMGVLGLALTYLLFYAGLSRTTVADASLLMATEPVYLAILSWALLREPMPLTKAMGIAAGLAGVILIVSHGGSLLHWSGVQAGGLMIALALTFEALSSIVGKRLVSRYPAMTVITYQMAAGALALAPFAGWELWTSHAPIVLTPGALWSFAYLVVPCTVLAYTVWFTLIERIQVSDISVFLFVQPLFGALIGAAVLHDPITSEAVIGSALVVAAIALIQRRQAA</sequence>
<feature type="compositionally biased region" description="Basic and acidic residues" evidence="7">
    <location>
        <begin position="1"/>
        <end position="11"/>
    </location>
</feature>
<dbReference type="KEGG" id="ccot:CCAX7_25700"/>
<dbReference type="InterPro" id="IPR037185">
    <property type="entry name" value="EmrE-like"/>
</dbReference>
<dbReference type="PANTHER" id="PTHR32322">
    <property type="entry name" value="INNER MEMBRANE TRANSPORTER"/>
    <property type="match status" value="1"/>
</dbReference>
<accession>A0A402CVT0</accession>
<feature type="transmembrane region" description="Helical" evidence="8">
    <location>
        <begin position="121"/>
        <end position="142"/>
    </location>
</feature>
<feature type="transmembrane region" description="Helical" evidence="8">
    <location>
        <begin position="297"/>
        <end position="315"/>
    </location>
</feature>
<evidence type="ECO:0000256" key="7">
    <source>
        <dbReference type="SAM" id="MobiDB-lite"/>
    </source>
</evidence>
<feature type="transmembrane region" description="Helical" evidence="8">
    <location>
        <begin position="210"/>
        <end position="231"/>
    </location>
</feature>
<evidence type="ECO:0000256" key="6">
    <source>
        <dbReference type="ARBA" id="ARBA00023136"/>
    </source>
</evidence>
<dbReference type="InterPro" id="IPR000620">
    <property type="entry name" value="EamA_dom"/>
</dbReference>
<organism evidence="9 10">
    <name type="scientific">Capsulimonas corticalis</name>
    <dbReference type="NCBI Taxonomy" id="2219043"/>
    <lineage>
        <taxon>Bacteria</taxon>
        <taxon>Bacillati</taxon>
        <taxon>Armatimonadota</taxon>
        <taxon>Armatimonadia</taxon>
        <taxon>Capsulimonadales</taxon>
        <taxon>Capsulimonadaceae</taxon>
        <taxon>Capsulimonas</taxon>
    </lineage>
</organism>
<keyword evidence="3" id="KW-1003">Cell membrane</keyword>
<feature type="transmembrane region" description="Helical" evidence="8">
    <location>
        <begin position="154"/>
        <end position="174"/>
    </location>
</feature>
<evidence type="ECO:0000313" key="10">
    <source>
        <dbReference type="Proteomes" id="UP000287394"/>
    </source>
</evidence>
<dbReference type="PANTHER" id="PTHR32322:SF18">
    <property type="entry name" value="S-ADENOSYLMETHIONINE_S-ADENOSYLHOMOCYSTEINE TRANSPORTER"/>
    <property type="match status" value="1"/>
</dbReference>
<feature type="transmembrane region" description="Helical" evidence="8">
    <location>
        <begin position="243"/>
        <end position="262"/>
    </location>
</feature>
<evidence type="ECO:0000256" key="1">
    <source>
        <dbReference type="ARBA" id="ARBA00004651"/>
    </source>
</evidence>
<comment type="subcellular location">
    <subcellularLocation>
        <location evidence="1">Cell membrane</location>
        <topology evidence="1">Multi-pass membrane protein</topology>
    </subcellularLocation>
</comment>
<keyword evidence="10" id="KW-1185">Reference proteome</keyword>
<feature type="transmembrane region" description="Helical" evidence="8">
    <location>
        <begin position="274"/>
        <end position="291"/>
    </location>
</feature>
<gene>
    <name evidence="9" type="ORF">CCAX7_25700</name>
</gene>
<keyword evidence="6 8" id="KW-0472">Membrane</keyword>
<proteinExistence type="inferred from homology"/>
<comment type="similarity">
    <text evidence="2">Belongs to the EamA transporter family.</text>
</comment>
<evidence type="ECO:0000256" key="4">
    <source>
        <dbReference type="ARBA" id="ARBA00022692"/>
    </source>
</evidence>
<dbReference type="Pfam" id="PF00892">
    <property type="entry name" value="EamA"/>
    <property type="match status" value="2"/>
</dbReference>
<keyword evidence="4 8" id="KW-0812">Transmembrane</keyword>
<reference evidence="9 10" key="1">
    <citation type="journal article" date="2019" name="Int. J. Syst. Evol. Microbiol.">
        <title>Capsulimonas corticalis gen. nov., sp. nov., an aerobic capsulated bacterium, of a novel bacterial order, Capsulimonadales ord. nov., of the class Armatimonadia of the phylum Armatimonadetes.</title>
        <authorList>
            <person name="Li J."/>
            <person name="Kudo C."/>
            <person name="Tonouchi A."/>
        </authorList>
    </citation>
    <scope>NUCLEOTIDE SEQUENCE [LARGE SCALE GENOMIC DNA]</scope>
    <source>
        <strain evidence="9 10">AX-7</strain>
    </source>
</reference>
<name>A0A402CVT0_9BACT</name>
<dbReference type="RefSeq" id="WP_119321466.1">
    <property type="nucleotide sequence ID" value="NZ_AP025739.1"/>
</dbReference>